<keyword evidence="3" id="KW-0732">Signal</keyword>
<proteinExistence type="inferred from homology"/>
<protein>
    <submittedName>
        <fullName evidence="4">Uncharacterized protein</fullName>
    </submittedName>
</protein>
<evidence type="ECO:0000313" key="5">
    <source>
        <dbReference type="Proteomes" id="UP000494206"/>
    </source>
</evidence>
<dbReference type="Pfam" id="PF01147">
    <property type="entry name" value="Crust_neurohorm"/>
    <property type="match status" value="1"/>
</dbReference>
<dbReference type="GO" id="GO:0007623">
    <property type="term" value="P:circadian rhythm"/>
    <property type="evidence" value="ECO:0007669"/>
    <property type="project" value="TreeGrafter"/>
</dbReference>
<accession>A0A8S1EIF7</accession>
<organism evidence="4 5">
    <name type="scientific">Caenorhabditis bovis</name>
    <dbReference type="NCBI Taxonomy" id="2654633"/>
    <lineage>
        <taxon>Eukaryota</taxon>
        <taxon>Metazoa</taxon>
        <taxon>Ecdysozoa</taxon>
        <taxon>Nematoda</taxon>
        <taxon>Chromadorea</taxon>
        <taxon>Rhabditida</taxon>
        <taxon>Rhabditina</taxon>
        <taxon>Rhabditomorpha</taxon>
        <taxon>Rhabditoidea</taxon>
        <taxon>Rhabditidae</taxon>
        <taxon>Peloderinae</taxon>
        <taxon>Caenorhabditis</taxon>
    </lineage>
</organism>
<name>A0A8S1EIF7_9PELO</name>
<evidence type="ECO:0000256" key="3">
    <source>
        <dbReference type="SAM" id="SignalP"/>
    </source>
</evidence>
<comment type="caution">
    <text evidence="4">The sequence shown here is derived from an EMBL/GenBank/DDBJ whole genome shotgun (WGS) entry which is preliminary data.</text>
</comment>
<dbReference type="PANTHER" id="PTHR35981">
    <property type="entry name" value="ION TRANSPORT PEPTIDE, ISOFORM C"/>
    <property type="match status" value="1"/>
</dbReference>
<dbReference type="OrthoDB" id="6365952at2759"/>
<comment type="similarity">
    <text evidence="1">Belongs to the arthropod CHH/MIH/GIH/VIH hormone family.</text>
</comment>
<sequence>MKLLLWCALFVHIAMVAARSWNPKHQRFDDMLLETQGFRPRLSPYRRDRRDYTDRMVCKNIETDIVRDLMELICSTCHELQSHFEPDTRPKCREDCFNNNTFRRCLKLFTAVPSREYRNDPFAPVLLYSTKSEYVNRK</sequence>
<reference evidence="4 5" key="1">
    <citation type="submission" date="2020-04" db="EMBL/GenBank/DDBJ databases">
        <authorList>
            <person name="Laetsch R D."/>
            <person name="Stevens L."/>
            <person name="Kumar S."/>
            <person name="Blaxter L. M."/>
        </authorList>
    </citation>
    <scope>NUCLEOTIDE SEQUENCE [LARGE SCALE GENOMIC DNA]</scope>
</reference>
<dbReference type="Proteomes" id="UP000494206">
    <property type="component" value="Unassembled WGS sequence"/>
</dbReference>
<evidence type="ECO:0000256" key="2">
    <source>
        <dbReference type="PIRSR" id="PIRSR631098-51"/>
    </source>
</evidence>
<feature type="disulfide bond" evidence="2">
    <location>
        <begin position="58"/>
        <end position="96"/>
    </location>
</feature>
<keyword evidence="2" id="KW-1015">Disulfide bond</keyword>
<feature type="disulfide bond" evidence="2">
    <location>
        <begin position="77"/>
        <end position="105"/>
    </location>
</feature>
<dbReference type="AlphaFoldDB" id="A0A8S1EIF7"/>
<dbReference type="PANTHER" id="PTHR35981:SF2">
    <property type="entry name" value="ION TRANSPORT PEPTIDE, ISOFORM C"/>
    <property type="match status" value="1"/>
</dbReference>
<dbReference type="InterPro" id="IPR031098">
    <property type="entry name" value="Crust_neurohorm"/>
</dbReference>
<dbReference type="SUPFAM" id="SSF81778">
    <property type="entry name" value="Crustacean CHH/MIH/GIH neurohormone"/>
    <property type="match status" value="1"/>
</dbReference>
<dbReference type="InterPro" id="IPR035957">
    <property type="entry name" value="Crust_neurohorm_sf"/>
</dbReference>
<gene>
    <name evidence="4" type="ORF">CBOVIS_LOCUS2519</name>
</gene>
<dbReference type="Gene3D" id="1.10.2010.10">
    <property type="entry name" value="Crustacean CHH/MIH/GIH neurohormone"/>
    <property type="match status" value="1"/>
</dbReference>
<dbReference type="EMBL" id="CADEPM010000002">
    <property type="protein sequence ID" value="CAB3399387.1"/>
    <property type="molecule type" value="Genomic_DNA"/>
</dbReference>
<feature type="signal peptide" evidence="3">
    <location>
        <begin position="1"/>
        <end position="18"/>
    </location>
</feature>
<keyword evidence="5" id="KW-1185">Reference proteome</keyword>
<feature type="chain" id="PRO_5035871751" evidence="3">
    <location>
        <begin position="19"/>
        <end position="138"/>
    </location>
</feature>
<evidence type="ECO:0000313" key="4">
    <source>
        <dbReference type="EMBL" id="CAB3399387.1"/>
    </source>
</evidence>
<feature type="disulfide bond" evidence="2">
    <location>
        <begin position="74"/>
        <end position="92"/>
    </location>
</feature>
<evidence type="ECO:0000256" key="1">
    <source>
        <dbReference type="ARBA" id="ARBA00005447"/>
    </source>
</evidence>